<keyword evidence="4" id="KW-0614">Plasmid</keyword>
<name>W0JT29_9EURY</name>
<geneLocation type="plasmid" evidence="4">
    <name>unnamed</name>
</geneLocation>
<dbReference type="SMART" id="SM00710">
    <property type="entry name" value="PbH1"/>
    <property type="match status" value="8"/>
</dbReference>
<dbReference type="InterPro" id="IPR007742">
    <property type="entry name" value="NosD_dom"/>
</dbReference>
<dbReference type="KEGG" id="hlr:HALLA_00415"/>
<evidence type="ECO:0000313" key="5">
    <source>
        <dbReference type="Proteomes" id="UP000019024"/>
    </source>
</evidence>
<dbReference type="InterPro" id="IPR051550">
    <property type="entry name" value="SCF-Subunits/Alg-Epimerases"/>
</dbReference>
<feature type="domain" description="Big-1" evidence="3">
    <location>
        <begin position="1542"/>
        <end position="1657"/>
    </location>
</feature>
<dbReference type="InterPro" id="IPR012334">
    <property type="entry name" value="Pectin_lyas_fold"/>
</dbReference>
<dbReference type="GO" id="GO:0030246">
    <property type="term" value="F:carbohydrate binding"/>
    <property type="evidence" value="ECO:0007669"/>
    <property type="project" value="InterPro"/>
</dbReference>
<dbReference type="Pfam" id="PF05048">
    <property type="entry name" value="NosD"/>
    <property type="match status" value="1"/>
</dbReference>
<dbReference type="EMBL" id="CP007057">
    <property type="protein sequence ID" value="AHG01786.1"/>
    <property type="molecule type" value="Genomic_DNA"/>
</dbReference>
<gene>
    <name evidence="4" type="ORF">HALLA_00415</name>
</gene>
<dbReference type="PANTHER" id="PTHR22990">
    <property type="entry name" value="F-BOX ONLY PROTEIN"/>
    <property type="match status" value="1"/>
</dbReference>
<keyword evidence="5" id="KW-1185">Reference proteome</keyword>
<dbReference type="InterPro" id="IPR006626">
    <property type="entry name" value="PbH1"/>
</dbReference>
<evidence type="ECO:0000256" key="1">
    <source>
        <dbReference type="ARBA" id="ARBA00022737"/>
    </source>
</evidence>
<dbReference type="InterPro" id="IPR011050">
    <property type="entry name" value="Pectin_lyase_fold/virulence"/>
</dbReference>
<dbReference type="Gene3D" id="2.60.40.1120">
    <property type="entry name" value="Carboxypeptidase-like, regulatory domain"/>
    <property type="match status" value="2"/>
</dbReference>
<keyword evidence="2" id="KW-0472">Membrane</keyword>
<organism evidence="4 5">
    <name type="scientific">Halostagnicola larsenii XH-48</name>
    <dbReference type="NCBI Taxonomy" id="797299"/>
    <lineage>
        <taxon>Archaea</taxon>
        <taxon>Methanobacteriati</taxon>
        <taxon>Methanobacteriota</taxon>
        <taxon>Stenosarchaea group</taxon>
        <taxon>Halobacteria</taxon>
        <taxon>Halobacteriales</taxon>
        <taxon>Natrialbaceae</taxon>
        <taxon>Halostagnicola</taxon>
    </lineage>
</organism>
<dbReference type="SUPFAM" id="SSF49373">
    <property type="entry name" value="Invasin/intimin cell-adhesion fragments"/>
    <property type="match status" value="1"/>
</dbReference>
<feature type="transmembrane region" description="Helical" evidence="2">
    <location>
        <begin position="31"/>
        <end position="53"/>
    </location>
</feature>
<sequence length="1757" mass="180964">MDIGLETCDGNDANGRFTMTAGSHRAESMSLSIGIAVVLLAVSVGFLSAGVVAEPIDDTAGMSGDAAETTTVAPTYELEIDNDGSAAAIGFPGPVNGTVDDLFVKGTDGVSAVYRYSPADATWNNVLEGDGVDDFDDVSVDPMDSLVVLTTGQGDSETISLKVSLKAQTDETGTSDQRDVDAGWNFVSAPQYTDADAAFGADSAATASLVLERYDGPRTVAVEQTPEFGEYYLDSGQPPVTDPFSGYFVFAQDDGALSTAVSDVADRDDADAQLGLPVIEDVSIGGEISSSAEDGNLADEDVTVRLDGEEVDVADGAYETTVDPGEYTLTVEADGHRTETRELDARFGTQYDEDIALDGRVDNGTRTYVSAAAATADAAEGDTIVLRPGTYDEDVTIETDGVTLLTADAAASRAGPDAAAVETEADDGSTVTINGVLEIDDADNVTVADVSVRSDHYGVSVVDSEDISLSAIDATVGSSGLHFDNASSVETTDFRVEEGLYGVTVQAEGGDLEDVSFGRGVEFDVAVPVAVVGEDGTDTTAVPEISLEDDLNYRVPMSDTYFDDGTGFTFDEAAAIDAAIALDGEDSVDAAAVQRVSDDAFVVSPELSLQAANDLAEEGATIEVRDGTYDKDVEITTDGVTVTGDGATFEGIVSVSDARNVTIDGLRVIDAFNGLILFDSTDTTITDVEVSGAANGFGIAGSDGTEISGVTASDNERGLIVADSDVYVTVSDSTFEGNRDGILNAGDGTLTVRTGTIVGNDAGAINEGDGAIDAAENWWGTPSGPSGDAVGIGDTITDGVEYEPWLDAPPGEDPVRVEDAGLAVENFETDTTEAVRGDSITTSADVTHEVESVAPENADVANEVEDVTSQNADGSEYRIEYVLVDGDYEETIATKRVTLTVGQTERVTFEESIPERTTAHERRTVEHVVRVADEGASTGRDLELANSIETAVETADATGASTVEVEPGTYAEALTVDVDGLTLQSSDGAEETTLAAETATVAGEDITVDGFTFDGGAGDAAVVLAGDGATLRSSVIDSGDATDAVRVAAADVEVTDSELSGATDAGVRFTDGTPDGTVSESDIVDNGVGVVNDGTVTVDARWNWWGSAGGPGTSGANDASGDVGVEPWLDGPIPDGEAVTGDIAGTVTASGETSGTDASAAGTIMTTATPGETDPVSDAAVTVYPFDPDASDEESMDPITVASDGTYGIPDLPIGTHGLEVKADGFASEVRAVTVKQDARTDATDFALEYAESGTVTGEVDLDYVDPAEGLTVTVALEGTEYATDVDFDGEAGTKSFTIDGVDVDVDDGYALTASTDSVHYGEEVTVDAFAVDVGETVDVGQLTFERDTETVTGTATASGDTADGGKMMTTAATPGTGEPVTDATVTVHHFDTEAADNGDRTVDVTDGTFTVPDVPVGTHGFVLEGDSIASTLETETVETGGENVVDFEPAYASGGTVTGTVTLPHAADGDFAVDMAVLNGGTEVATGTATVPDGEQSSEYSIEDVDVNVDDGYTVEATTEAFVGTESVQDVTVDVDETAGKVDIAFDKSDAVAQNVALERDVSGTATVGETVTYTATVTNDAGTPIEGTTVDTSDDGEEITYADGQSATTDADGRATFEVSTEMPHTGDFATEDPIEFTFTESATGHSAGDTVEFEVGAAANVDAEVTSTSTATYPVATVDIEVVDEFGNDVYTEVEIDVSGFEELKDPTSGDTYTTTPGPVKFRSHALEDITEVRITEPTTGVYDDVHFELDPDR</sequence>
<evidence type="ECO:0000259" key="3">
    <source>
        <dbReference type="PROSITE" id="PS51127"/>
    </source>
</evidence>
<dbReference type="PROSITE" id="PS51127">
    <property type="entry name" value="BIG1"/>
    <property type="match status" value="1"/>
</dbReference>
<accession>W0JT29</accession>
<dbReference type="SUPFAM" id="SSF51126">
    <property type="entry name" value="Pectin lyase-like"/>
    <property type="match status" value="3"/>
</dbReference>
<dbReference type="InterPro" id="IPR008964">
    <property type="entry name" value="Invasin/intimin_cell_adhesion"/>
</dbReference>
<dbReference type="InterPro" id="IPR013784">
    <property type="entry name" value="Carb-bd-like_fold"/>
</dbReference>
<keyword evidence="1" id="KW-0677">Repeat</keyword>
<reference evidence="4 5" key="1">
    <citation type="submission" date="2014-01" db="EMBL/GenBank/DDBJ databases">
        <authorList>
            <consortium name="DOE Joint Genome Institute"/>
            <person name="Anderson I."/>
            <person name="Huntemann M."/>
            <person name="Han J."/>
            <person name="Chen A."/>
            <person name="Kyrpides N."/>
            <person name="Mavromatis K."/>
            <person name="Markowitz V."/>
            <person name="Palaniappan K."/>
            <person name="Ivanova N."/>
            <person name="Schaumberg A."/>
            <person name="Pati A."/>
            <person name="Liolios K."/>
            <person name="Nordberg H.P."/>
            <person name="Cantor M.N."/>
            <person name="Hua S.X."/>
            <person name="Woyke T."/>
        </authorList>
    </citation>
    <scope>NUCLEOTIDE SEQUENCE [LARGE SCALE GENOMIC DNA]</scope>
    <source>
        <strain evidence="4 5">XH-48</strain>
        <plasmid evidence="5">2</plasmid>
    </source>
</reference>
<dbReference type="Gene3D" id="2.160.20.10">
    <property type="entry name" value="Single-stranded right-handed beta-helix, Pectin lyase-like"/>
    <property type="match status" value="3"/>
</dbReference>
<dbReference type="Proteomes" id="UP000019024">
    <property type="component" value="Plasmid unnamed2"/>
</dbReference>
<proteinExistence type="predicted"/>
<dbReference type="SUPFAM" id="SSF49452">
    <property type="entry name" value="Starch-binding domain-like"/>
    <property type="match status" value="1"/>
</dbReference>
<keyword evidence="2" id="KW-0812">Transmembrane</keyword>
<protein>
    <recommendedName>
        <fullName evidence="3">Big-1 domain-containing protein</fullName>
    </recommendedName>
</protein>
<dbReference type="PANTHER" id="PTHR22990:SF15">
    <property type="entry name" value="F-BOX ONLY PROTEIN 10"/>
    <property type="match status" value="1"/>
</dbReference>
<dbReference type="HOGENOM" id="CLU_239183_0_0_2"/>
<dbReference type="InterPro" id="IPR003344">
    <property type="entry name" value="Big_1_dom"/>
</dbReference>
<evidence type="ECO:0000313" key="4">
    <source>
        <dbReference type="EMBL" id="AHG01786.1"/>
    </source>
</evidence>
<evidence type="ECO:0000256" key="2">
    <source>
        <dbReference type="SAM" id="Phobius"/>
    </source>
</evidence>
<dbReference type="eggNOG" id="arCOG02552">
    <property type="taxonomic scope" value="Archaea"/>
</dbReference>
<dbReference type="eggNOG" id="arCOG06738">
    <property type="taxonomic scope" value="Archaea"/>
</dbReference>
<dbReference type="PATRIC" id="fig|797299.3.peg.3506"/>
<keyword evidence="2" id="KW-1133">Transmembrane helix</keyword>